<reference evidence="2 3" key="1">
    <citation type="submission" date="2019-01" db="EMBL/GenBank/DDBJ databases">
        <title>Sequencing of cultivated peanut Arachis hypogaea provides insights into genome evolution and oil improvement.</title>
        <authorList>
            <person name="Chen X."/>
        </authorList>
    </citation>
    <scope>NUCLEOTIDE SEQUENCE [LARGE SCALE GENOMIC DNA]</scope>
    <source>
        <strain evidence="3">cv. Fuhuasheng</strain>
        <tissue evidence="2">Leaves</tissue>
    </source>
</reference>
<keyword evidence="3" id="KW-1185">Reference proteome</keyword>
<evidence type="ECO:0000313" key="3">
    <source>
        <dbReference type="Proteomes" id="UP000289738"/>
    </source>
</evidence>
<evidence type="ECO:0000256" key="1">
    <source>
        <dbReference type="SAM" id="MobiDB-lite"/>
    </source>
</evidence>
<dbReference type="AlphaFoldDB" id="A0A445D2J7"/>
<proteinExistence type="predicted"/>
<dbReference type="EMBL" id="SDMP01000005">
    <property type="protein sequence ID" value="RYR57418.1"/>
    <property type="molecule type" value="Genomic_DNA"/>
</dbReference>
<comment type="caution">
    <text evidence="2">The sequence shown here is derived from an EMBL/GenBank/DDBJ whole genome shotgun (WGS) entry which is preliminary data.</text>
</comment>
<dbReference type="Proteomes" id="UP000289738">
    <property type="component" value="Chromosome A05"/>
</dbReference>
<protein>
    <submittedName>
        <fullName evidence="2">Uncharacterized protein</fullName>
    </submittedName>
</protein>
<feature type="region of interest" description="Disordered" evidence="1">
    <location>
        <begin position="122"/>
        <end position="144"/>
    </location>
</feature>
<organism evidence="2 3">
    <name type="scientific">Arachis hypogaea</name>
    <name type="common">Peanut</name>
    <dbReference type="NCBI Taxonomy" id="3818"/>
    <lineage>
        <taxon>Eukaryota</taxon>
        <taxon>Viridiplantae</taxon>
        <taxon>Streptophyta</taxon>
        <taxon>Embryophyta</taxon>
        <taxon>Tracheophyta</taxon>
        <taxon>Spermatophyta</taxon>
        <taxon>Magnoliopsida</taxon>
        <taxon>eudicotyledons</taxon>
        <taxon>Gunneridae</taxon>
        <taxon>Pentapetalae</taxon>
        <taxon>rosids</taxon>
        <taxon>fabids</taxon>
        <taxon>Fabales</taxon>
        <taxon>Fabaceae</taxon>
        <taxon>Papilionoideae</taxon>
        <taxon>50 kb inversion clade</taxon>
        <taxon>dalbergioids sensu lato</taxon>
        <taxon>Dalbergieae</taxon>
        <taxon>Pterocarpus clade</taxon>
        <taxon>Arachis</taxon>
    </lineage>
</organism>
<accession>A0A445D2J7</accession>
<evidence type="ECO:0000313" key="2">
    <source>
        <dbReference type="EMBL" id="RYR57418.1"/>
    </source>
</evidence>
<sequence length="202" mass="22559">MVVDKKYRANANEELLPVGYNDNLMRQARKTLQIKGDKSGTYMHTWLKMDAFKETYGHSISSEKSEKISSSPSKIKKPIGRLVKTRRLDLVEDGPEGTKVKKTFRVTCEKCGESSHTAKTCKGAPKAGTNAKGKVKGKSNEKSSVIQEEIQVPTKEANMHARPPQQPFKCPKQTILVSLERQWQQQQVAQLSGSLNSFLPQA</sequence>
<gene>
    <name evidence="2" type="ORF">Ahy_A05g023154</name>
</gene>
<name>A0A445D2J7_ARAHY</name>